<dbReference type="Proteomes" id="UP000241818">
    <property type="component" value="Unassembled WGS sequence"/>
</dbReference>
<keyword evidence="1" id="KW-0812">Transmembrane</keyword>
<feature type="transmembrane region" description="Helical" evidence="1">
    <location>
        <begin position="431"/>
        <end position="453"/>
    </location>
</feature>
<proteinExistence type="predicted"/>
<organism evidence="2 3">
    <name type="scientific">Amorphotheca resinae ATCC 22711</name>
    <dbReference type="NCBI Taxonomy" id="857342"/>
    <lineage>
        <taxon>Eukaryota</taxon>
        <taxon>Fungi</taxon>
        <taxon>Dikarya</taxon>
        <taxon>Ascomycota</taxon>
        <taxon>Pezizomycotina</taxon>
        <taxon>Leotiomycetes</taxon>
        <taxon>Helotiales</taxon>
        <taxon>Amorphothecaceae</taxon>
        <taxon>Amorphotheca</taxon>
    </lineage>
</organism>
<dbReference type="RefSeq" id="XP_024718052.1">
    <property type="nucleotide sequence ID" value="XM_024869645.1"/>
</dbReference>
<feature type="non-terminal residue" evidence="2">
    <location>
        <position position="617"/>
    </location>
</feature>
<keyword evidence="1" id="KW-1133">Transmembrane helix</keyword>
<evidence type="ECO:0000313" key="2">
    <source>
        <dbReference type="EMBL" id="PSS10873.1"/>
    </source>
</evidence>
<keyword evidence="1" id="KW-0472">Membrane</keyword>
<sequence>MAPNFHECGIIFQNNLSLYANYVYTGPVQRTWNDAGGAPALITLDGCDHLCGTGPEYYSWADSSSTILTWVLPVIGLLVMAPYESNAKKKTLFLMCRYAGSPLATLSYILWNIKVTGKCALMVDMASVYKDVPGPDSAFGNMRDSLYLLGVMNQYSLRPGIPQVEAEKLLRITLFSDTLKLAADEKPTKTLPMRRRKLARSLRQGRKQGAVPVFLSSMWFMFAMAISIEMAFGEIGNNATAHNLAMGLMLAWFPAMILCGMVDLSPGASDEVRLRLNHLLDTVRTALLDENLSKTYIRHPPQTAEDLQWTDVLREHRFLGKSGFFTGFAGQGRVRWHRGVAHPVLTGIEDAYVAHKGRGWLGSNPEETWEALNAVVLGPNHGDNLQGLKYFDPRELLAVCCSLSIVTGSIIGAFIISYFTPTVGLGCRSGGYMIFAIIDFAIALFEGLAWYYLREALPESRRRSYCTESSLPFSIETRPLISRALSKPRQLWNRIREIIYNNPRRVVEVCILIPMEFVNTGWLFYIVIAQTFGIYNTCYCQASTWAGTGGYVNFEDAAYYKAHGVTMYWVVGTVISCAVMCVTIAYVLKEWCVQSHLNTSDYEAAARGLKTTRAFRK</sequence>
<feature type="transmembrane region" description="Helical" evidence="1">
    <location>
        <begin position="244"/>
        <end position="265"/>
    </location>
</feature>
<dbReference type="EMBL" id="KZ679016">
    <property type="protein sequence ID" value="PSS10873.1"/>
    <property type="molecule type" value="Genomic_DNA"/>
</dbReference>
<dbReference type="InParanoid" id="A0A2T3ATS8"/>
<feature type="transmembrane region" description="Helical" evidence="1">
    <location>
        <begin position="210"/>
        <end position="232"/>
    </location>
</feature>
<evidence type="ECO:0000256" key="1">
    <source>
        <dbReference type="SAM" id="Phobius"/>
    </source>
</evidence>
<feature type="transmembrane region" description="Helical" evidence="1">
    <location>
        <begin position="67"/>
        <end position="83"/>
    </location>
</feature>
<protein>
    <submittedName>
        <fullName evidence="2">Uncharacterized protein</fullName>
    </submittedName>
</protein>
<name>A0A2T3ATS8_AMORE</name>
<reference evidence="2 3" key="1">
    <citation type="journal article" date="2018" name="New Phytol.">
        <title>Comparative genomics and transcriptomics depict ericoid mycorrhizal fungi as versatile saprotrophs and plant mutualists.</title>
        <authorList>
            <person name="Martino E."/>
            <person name="Morin E."/>
            <person name="Grelet G.A."/>
            <person name="Kuo A."/>
            <person name="Kohler A."/>
            <person name="Daghino S."/>
            <person name="Barry K.W."/>
            <person name="Cichocki N."/>
            <person name="Clum A."/>
            <person name="Dockter R.B."/>
            <person name="Hainaut M."/>
            <person name="Kuo R.C."/>
            <person name="LaButti K."/>
            <person name="Lindahl B.D."/>
            <person name="Lindquist E.A."/>
            <person name="Lipzen A."/>
            <person name="Khouja H.R."/>
            <person name="Magnuson J."/>
            <person name="Murat C."/>
            <person name="Ohm R.A."/>
            <person name="Singer S.W."/>
            <person name="Spatafora J.W."/>
            <person name="Wang M."/>
            <person name="Veneault-Fourrey C."/>
            <person name="Henrissat B."/>
            <person name="Grigoriev I.V."/>
            <person name="Martin F.M."/>
            <person name="Perotto S."/>
        </authorList>
    </citation>
    <scope>NUCLEOTIDE SEQUENCE [LARGE SCALE GENOMIC DNA]</scope>
    <source>
        <strain evidence="2 3">ATCC 22711</strain>
    </source>
</reference>
<dbReference type="AlphaFoldDB" id="A0A2T3ATS8"/>
<feature type="transmembrane region" description="Helical" evidence="1">
    <location>
        <begin position="396"/>
        <end position="419"/>
    </location>
</feature>
<feature type="transmembrane region" description="Helical" evidence="1">
    <location>
        <begin position="506"/>
        <end position="528"/>
    </location>
</feature>
<gene>
    <name evidence="2" type="ORF">M430DRAFT_87922</name>
</gene>
<accession>A0A2T3ATS8</accession>
<dbReference type="OrthoDB" id="5392263at2759"/>
<feature type="transmembrane region" description="Helical" evidence="1">
    <location>
        <begin position="567"/>
        <end position="588"/>
    </location>
</feature>
<dbReference type="GeneID" id="36577726"/>
<evidence type="ECO:0000313" key="3">
    <source>
        <dbReference type="Proteomes" id="UP000241818"/>
    </source>
</evidence>
<keyword evidence="3" id="KW-1185">Reference proteome</keyword>